<evidence type="ECO:0000256" key="6">
    <source>
        <dbReference type="ARBA" id="ARBA00023125"/>
    </source>
</evidence>
<keyword evidence="5" id="KW-0190">Covalent protein-DNA linkage</keyword>
<dbReference type="PANTHER" id="PTHR13604:SF0">
    <property type="entry name" value="ABASIC SITE PROCESSING PROTEIN HMCES"/>
    <property type="match status" value="1"/>
</dbReference>
<protein>
    <recommendedName>
        <fullName evidence="11">Peptidase</fullName>
    </recommendedName>
</protein>
<comment type="caution">
    <text evidence="9">The sequence shown here is derived from an EMBL/GenBank/DDBJ whole genome shotgun (WGS) entry which is preliminary data.</text>
</comment>
<dbReference type="AlphaFoldDB" id="A0A367XQC3"/>
<proteinExistence type="inferred from homology"/>
<evidence type="ECO:0000313" key="9">
    <source>
        <dbReference type="EMBL" id="RCK55816.1"/>
    </source>
</evidence>
<keyword evidence="7" id="KW-0456">Lyase</keyword>
<dbReference type="InterPro" id="IPR036590">
    <property type="entry name" value="SRAP-like"/>
</dbReference>
<evidence type="ECO:0000256" key="2">
    <source>
        <dbReference type="ARBA" id="ARBA00022670"/>
    </source>
</evidence>
<name>A0A367XQC3_9ASCO</name>
<dbReference type="GO" id="GO:0106300">
    <property type="term" value="P:protein-DNA covalent cross-linking repair"/>
    <property type="evidence" value="ECO:0007669"/>
    <property type="project" value="InterPro"/>
</dbReference>
<gene>
    <name evidence="9" type="ORF">Cantr_05293</name>
</gene>
<sequence length="369" mass="42116">MCGRFALGIAIDELPNEFNRTVLLDNANATKDVSEPSKGTYDYEIHGSENDMRVQLDLTRVTDWSPSYNIAPTNSALIVTMAEAPEGFNYKYVVEPLKFGLVPLWAKPTDPTPVRKGKETEGAKYSQEIGKSQAKYFNCRRESLDQARSVWNSCKKHRCVVPIQGYFEWKKDKIKTPYFVHSKTEPLCFLVGFYSHNFNYTENRNVNDEYLSTFTIITAPAAKDDEYDLSWLHSRKPMMIEPGSQAWFDWLDPHKPWSHSLISDVLNSSSNKAYADIEAYKVTKDVGNPSNNGESMIANTETKKQSSIGLFFLPKKKKDKDGDSKDALKEDPVLKQEKSVSLKEEDLSPRKRLRTEHESSTPKKLKTEE</sequence>
<dbReference type="STRING" id="5486.A0A367XQC3"/>
<dbReference type="SUPFAM" id="SSF143081">
    <property type="entry name" value="BB1717-like"/>
    <property type="match status" value="1"/>
</dbReference>
<evidence type="ECO:0000256" key="3">
    <source>
        <dbReference type="ARBA" id="ARBA00022763"/>
    </source>
</evidence>
<comment type="similarity">
    <text evidence="1">Belongs to the SOS response-associated peptidase family.</text>
</comment>
<feature type="compositionally biased region" description="Basic and acidic residues" evidence="8">
    <location>
        <begin position="319"/>
        <end position="369"/>
    </location>
</feature>
<reference evidence="9 10" key="1">
    <citation type="submission" date="2018-06" db="EMBL/GenBank/DDBJ databases">
        <title>Whole genome sequencing of Candida tropicalis (genome annotated by CSBL at Korea University).</title>
        <authorList>
            <person name="Ahn J."/>
        </authorList>
    </citation>
    <scope>NUCLEOTIDE SEQUENCE [LARGE SCALE GENOMIC DNA]</scope>
    <source>
        <strain evidence="9 10">ATCC 20962</strain>
    </source>
</reference>
<evidence type="ECO:0008006" key="11">
    <source>
        <dbReference type="Google" id="ProtNLM"/>
    </source>
</evidence>
<evidence type="ECO:0000256" key="1">
    <source>
        <dbReference type="ARBA" id="ARBA00008136"/>
    </source>
</evidence>
<dbReference type="EMBL" id="QLNQ01000029">
    <property type="protein sequence ID" value="RCK55816.1"/>
    <property type="molecule type" value="Genomic_DNA"/>
</dbReference>
<keyword evidence="3" id="KW-0227">DNA damage</keyword>
<evidence type="ECO:0000256" key="8">
    <source>
        <dbReference type="SAM" id="MobiDB-lite"/>
    </source>
</evidence>
<dbReference type="Pfam" id="PF02586">
    <property type="entry name" value="SRAP"/>
    <property type="match status" value="1"/>
</dbReference>
<dbReference type="GO" id="GO:0008233">
    <property type="term" value="F:peptidase activity"/>
    <property type="evidence" value="ECO:0007669"/>
    <property type="project" value="UniProtKB-KW"/>
</dbReference>
<keyword evidence="4" id="KW-0378">Hydrolase</keyword>
<dbReference type="PANTHER" id="PTHR13604">
    <property type="entry name" value="DC12-RELATED"/>
    <property type="match status" value="1"/>
</dbReference>
<feature type="region of interest" description="Disordered" evidence="8">
    <location>
        <begin position="315"/>
        <end position="369"/>
    </location>
</feature>
<dbReference type="Proteomes" id="UP000253472">
    <property type="component" value="Unassembled WGS sequence"/>
</dbReference>
<organism evidence="9 10">
    <name type="scientific">Candida viswanathii</name>
    <dbReference type="NCBI Taxonomy" id="5486"/>
    <lineage>
        <taxon>Eukaryota</taxon>
        <taxon>Fungi</taxon>
        <taxon>Dikarya</taxon>
        <taxon>Ascomycota</taxon>
        <taxon>Saccharomycotina</taxon>
        <taxon>Pichiomycetes</taxon>
        <taxon>Debaryomycetaceae</taxon>
        <taxon>Candida/Lodderomyces clade</taxon>
        <taxon>Candida</taxon>
    </lineage>
</organism>
<evidence type="ECO:0000256" key="7">
    <source>
        <dbReference type="ARBA" id="ARBA00023239"/>
    </source>
</evidence>
<evidence type="ECO:0000256" key="5">
    <source>
        <dbReference type="ARBA" id="ARBA00023124"/>
    </source>
</evidence>
<dbReference type="Gene3D" id="3.90.1680.10">
    <property type="entry name" value="SOS response associated peptidase-like"/>
    <property type="match status" value="1"/>
</dbReference>
<accession>A0A367XQC3</accession>
<dbReference type="GO" id="GO:0003697">
    <property type="term" value="F:single-stranded DNA binding"/>
    <property type="evidence" value="ECO:0007669"/>
    <property type="project" value="InterPro"/>
</dbReference>
<keyword evidence="10" id="KW-1185">Reference proteome</keyword>
<dbReference type="GO" id="GO:0016829">
    <property type="term" value="F:lyase activity"/>
    <property type="evidence" value="ECO:0007669"/>
    <property type="project" value="UniProtKB-KW"/>
</dbReference>
<dbReference type="GO" id="GO:0006508">
    <property type="term" value="P:proteolysis"/>
    <property type="evidence" value="ECO:0007669"/>
    <property type="project" value="UniProtKB-KW"/>
</dbReference>
<dbReference type="InterPro" id="IPR003738">
    <property type="entry name" value="SRAP"/>
</dbReference>
<keyword evidence="6" id="KW-0238">DNA-binding</keyword>
<evidence type="ECO:0000313" key="10">
    <source>
        <dbReference type="Proteomes" id="UP000253472"/>
    </source>
</evidence>
<evidence type="ECO:0000256" key="4">
    <source>
        <dbReference type="ARBA" id="ARBA00022801"/>
    </source>
</evidence>
<dbReference type="OrthoDB" id="2111841at2759"/>
<keyword evidence="2" id="KW-0645">Protease</keyword>